<evidence type="ECO:0000256" key="2">
    <source>
        <dbReference type="ARBA" id="ARBA00004123"/>
    </source>
</evidence>
<comment type="similarity">
    <text evidence="3">Belongs to the HARBI1 family.</text>
</comment>
<gene>
    <name evidence="10" type="primary">LOC114790866</name>
</gene>
<dbReference type="GO" id="GO:0004518">
    <property type="term" value="F:nuclease activity"/>
    <property type="evidence" value="ECO:0007669"/>
    <property type="project" value="UniProtKB-KW"/>
</dbReference>
<evidence type="ECO:0000256" key="8">
    <source>
        <dbReference type="SAM" id="MobiDB-lite"/>
    </source>
</evidence>
<dbReference type="Proteomes" id="UP000694580">
    <property type="component" value="Chromosome 5"/>
</dbReference>
<dbReference type="InterPro" id="IPR027806">
    <property type="entry name" value="HARBI1_dom"/>
</dbReference>
<evidence type="ECO:0000256" key="6">
    <source>
        <dbReference type="ARBA" id="ARBA00022801"/>
    </source>
</evidence>
<protein>
    <recommendedName>
        <fullName evidence="9">DDE Tnp4 domain-containing protein</fullName>
    </recommendedName>
</protein>
<comment type="subcellular location">
    <subcellularLocation>
        <location evidence="2">Nucleus</location>
    </subcellularLocation>
</comment>
<keyword evidence="4" id="KW-0540">Nuclease</keyword>
<evidence type="ECO:0000256" key="5">
    <source>
        <dbReference type="ARBA" id="ARBA00022723"/>
    </source>
</evidence>
<keyword evidence="6" id="KW-0378">Hydrolase</keyword>
<feature type="region of interest" description="Disordered" evidence="8">
    <location>
        <begin position="420"/>
        <end position="445"/>
    </location>
</feature>
<evidence type="ECO:0000256" key="4">
    <source>
        <dbReference type="ARBA" id="ARBA00022722"/>
    </source>
</evidence>
<dbReference type="PANTHER" id="PTHR22930:SF236">
    <property type="entry name" value="PROTEIN ALP1-LIKE-RELATED"/>
    <property type="match status" value="1"/>
</dbReference>
<dbReference type="InterPro" id="IPR045249">
    <property type="entry name" value="HARBI1-like"/>
</dbReference>
<evidence type="ECO:0000256" key="7">
    <source>
        <dbReference type="ARBA" id="ARBA00023242"/>
    </source>
</evidence>
<evidence type="ECO:0000313" key="11">
    <source>
        <dbReference type="Proteomes" id="UP000694580"/>
    </source>
</evidence>
<dbReference type="Pfam" id="PF13359">
    <property type="entry name" value="DDE_Tnp_4"/>
    <property type="match status" value="1"/>
</dbReference>
<dbReference type="Ensembl" id="ENSDCDT00010041249.1">
    <property type="protein sequence ID" value="ENSDCDP00010033250.1"/>
    <property type="gene ID" value="ENSDCDG00010021245.1"/>
</dbReference>
<accession>A0AAY4CJ70</accession>
<evidence type="ECO:0000256" key="3">
    <source>
        <dbReference type="ARBA" id="ARBA00006958"/>
    </source>
</evidence>
<comment type="cofactor">
    <cofactor evidence="1">
        <name>a divalent metal cation</name>
        <dbReference type="ChEBI" id="CHEBI:60240"/>
    </cofactor>
</comment>
<name>A0AAY4CJ70_9TELE</name>
<dbReference type="GO" id="GO:0005634">
    <property type="term" value="C:nucleus"/>
    <property type="evidence" value="ECO:0007669"/>
    <property type="project" value="UniProtKB-SubCell"/>
</dbReference>
<reference evidence="10" key="3">
    <citation type="submission" date="2025-09" db="UniProtKB">
        <authorList>
            <consortium name="Ensembl"/>
        </authorList>
    </citation>
    <scope>IDENTIFICATION</scope>
</reference>
<dbReference type="PANTHER" id="PTHR22930">
    <property type="match status" value="1"/>
</dbReference>
<dbReference type="GO" id="GO:0046872">
    <property type="term" value="F:metal ion binding"/>
    <property type="evidence" value="ECO:0007669"/>
    <property type="project" value="UniProtKB-KW"/>
</dbReference>
<sequence length="445" mass="50599">MEQDDSAVRLKSRLLFTIRRRKEVINNSITERRTAIHKRIRHRRYLFHKIERMHMALHMSRPQTHLSGIPNGSEWWEKSVLVDFGPQDWLEWFHVTKDTFFSLCNTLKPRFAQTGLLANPKLTLPLEKRLAVALICLAAEMDYGLIGELFCVNVPAVGECIREVCDAIIMVLKPLYMHHPTEQELEDNARTFHLKWGFPHCVGVIGTMHVPVSVPTAQDYWSRAGCHAVVLQCVVDGHGRFWDVCVGLPGSTEDAAVLQSSELWIMARDGGLSPQPPRTLMGQPLDYLLLGDAAYPLQKWLLRSYPASPRLTSQQCAFNVRLSHCRTVIARAFQRLRARWQCLSKHSRCHLELVAMMALGSCVLHNVCEARSDPLKEEWLDDVRPGEGPRPSITLPKCMDDPVAEQVRALLCSYFHSRQQGPRAPEPETLAMGAFLPHPRAEQDS</sequence>
<feature type="domain" description="DDE Tnp4" evidence="9">
    <location>
        <begin position="207"/>
        <end position="366"/>
    </location>
</feature>
<dbReference type="GO" id="GO:0016787">
    <property type="term" value="F:hydrolase activity"/>
    <property type="evidence" value="ECO:0007669"/>
    <property type="project" value="UniProtKB-KW"/>
</dbReference>
<keyword evidence="5" id="KW-0479">Metal-binding</keyword>
<proteinExistence type="inferred from homology"/>
<evidence type="ECO:0000256" key="1">
    <source>
        <dbReference type="ARBA" id="ARBA00001968"/>
    </source>
</evidence>
<evidence type="ECO:0000313" key="10">
    <source>
        <dbReference type="Ensembl" id="ENSDCDP00010033250.1"/>
    </source>
</evidence>
<evidence type="ECO:0000259" key="9">
    <source>
        <dbReference type="Pfam" id="PF13359"/>
    </source>
</evidence>
<reference evidence="10 11" key="1">
    <citation type="submission" date="2020-06" db="EMBL/GenBank/DDBJ databases">
        <authorList>
            <consortium name="Wellcome Sanger Institute Data Sharing"/>
        </authorList>
    </citation>
    <scope>NUCLEOTIDE SEQUENCE [LARGE SCALE GENOMIC DNA]</scope>
</reference>
<dbReference type="AlphaFoldDB" id="A0AAY4CJ70"/>
<keyword evidence="7" id="KW-0539">Nucleus</keyword>
<organism evidence="10 11">
    <name type="scientific">Denticeps clupeoides</name>
    <name type="common">denticle herring</name>
    <dbReference type="NCBI Taxonomy" id="299321"/>
    <lineage>
        <taxon>Eukaryota</taxon>
        <taxon>Metazoa</taxon>
        <taxon>Chordata</taxon>
        <taxon>Craniata</taxon>
        <taxon>Vertebrata</taxon>
        <taxon>Euteleostomi</taxon>
        <taxon>Actinopterygii</taxon>
        <taxon>Neopterygii</taxon>
        <taxon>Teleostei</taxon>
        <taxon>Clupei</taxon>
        <taxon>Clupeiformes</taxon>
        <taxon>Denticipitoidei</taxon>
        <taxon>Denticipitidae</taxon>
        <taxon>Denticeps</taxon>
    </lineage>
</organism>
<reference evidence="10" key="2">
    <citation type="submission" date="2025-08" db="UniProtKB">
        <authorList>
            <consortium name="Ensembl"/>
        </authorList>
    </citation>
    <scope>IDENTIFICATION</scope>
</reference>
<keyword evidence="11" id="KW-1185">Reference proteome</keyword>
<dbReference type="GeneTree" id="ENSGT00940000163250"/>